<dbReference type="Proteomes" id="UP001187192">
    <property type="component" value="Unassembled WGS sequence"/>
</dbReference>
<evidence type="ECO:0000259" key="8">
    <source>
        <dbReference type="PROSITE" id="PS51462"/>
    </source>
</evidence>
<dbReference type="InterPro" id="IPR000086">
    <property type="entry name" value="NUDIX_hydrolase_dom"/>
</dbReference>
<dbReference type="GO" id="GO:0046872">
    <property type="term" value="F:metal ion binding"/>
    <property type="evidence" value="ECO:0007669"/>
    <property type="project" value="UniProtKB-KW"/>
</dbReference>
<name>A0AA88ALU5_FICCA</name>
<evidence type="ECO:0000256" key="3">
    <source>
        <dbReference type="ARBA" id="ARBA00005582"/>
    </source>
</evidence>
<evidence type="ECO:0000256" key="7">
    <source>
        <dbReference type="ARBA" id="ARBA00023211"/>
    </source>
</evidence>
<dbReference type="Gene3D" id="3.90.79.10">
    <property type="entry name" value="Nucleoside Triphosphate Pyrophosphohydrolase"/>
    <property type="match status" value="1"/>
</dbReference>
<dbReference type="PANTHER" id="PTHR12629:SF42">
    <property type="entry name" value="OS02G0734300 PROTEIN"/>
    <property type="match status" value="1"/>
</dbReference>
<proteinExistence type="inferred from homology"/>
<dbReference type="GO" id="GO:0005634">
    <property type="term" value="C:nucleus"/>
    <property type="evidence" value="ECO:0007669"/>
    <property type="project" value="TreeGrafter"/>
</dbReference>
<keyword evidence="10" id="KW-1185">Reference proteome</keyword>
<evidence type="ECO:0000256" key="4">
    <source>
        <dbReference type="ARBA" id="ARBA00022723"/>
    </source>
</evidence>
<evidence type="ECO:0000256" key="1">
    <source>
        <dbReference type="ARBA" id="ARBA00001936"/>
    </source>
</evidence>
<dbReference type="GO" id="GO:0016462">
    <property type="term" value="F:pyrophosphatase activity"/>
    <property type="evidence" value="ECO:0007669"/>
    <property type="project" value="InterPro"/>
</dbReference>
<reference evidence="9" key="1">
    <citation type="submission" date="2023-07" db="EMBL/GenBank/DDBJ databases">
        <title>draft genome sequence of fig (Ficus carica).</title>
        <authorList>
            <person name="Takahashi T."/>
            <person name="Nishimura K."/>
        </authorList>
    </citation>
    <scope>NUCLEOTIDE SEQUENCE</scope>
</reference>
<dbReference type="InterPro" id="IPR020084">
    <property type="entry name" value="NUDIX_hydrolase_CS"/>
</dbReference>
<dbReference type="InterPro" id="IPR015797">
    <property type="entry name" value="NUDIX_hydrolase-like_dom_sf"/>
</dbReference>
<dbReference type="AlphaFoldDB" id="A0AA88ALU5"/>
<protein>
    <recommendedName>
        <fullName evidence="8">Nudix hydrolase domain-containing protein</fullName>
    </recommendedName>
</protein>
<keyword evidence="7" id="KW-0464">Manganese</keyword>
<comment type="cofactor">
    <cofactor evidence="1">
        <name>Mn(2+)</name>
        <dbReference type="ChEBI" id="CHEBI:29035"/>
    </cofactor>
</comment>
<dbReference type="InterPro" id="IPR047198">
    <property type="entry name" value="DDP-like_NUDIX"/>
</dbReference>
<gene>
    <name evidence="9" type="ORF">TIFTF001_011475</name>
</gene>
<keyword evidence="6" id="KW-0460">Magnesium</keyword>
<dbReference type="CDD" id="cd04666">
    <property type="entry name" value="NUDIX_DIPP2_like_Nudt4"/>
    <property type="match status" value="1"/>
</dbReference>
<dbReference type="PROSITE" id="PS51462">
    <property type="entry name" value="NUDIX"/>
    <property type="match status" value="1"/>
</dbReference>
<dbReference type="Pfam" id="PF00293">
    <property type="entry name" value="NUDIX"/>
    <property type="match status" value="1"/>
</dbReference>
<accession>A0AA88ALU5</accession>
<evidence type="ECO:0000313" key="9">
    <source>
        <dbReference type="EMBL" id="GMN42261.1"/>
    </source>
</evidence>
<dbReference type="FunFam" id="3.90.79.10:FF:000022">
    <property type="entry name" value="Nudix hydrolase 17, mitochondrial"/>
    <property type="match status" value="1"/>
</dbReference>
<evidence type="ECO:0000256" key="5">
    <source>
        <dbReference type="ARBA" id="ARBA00022801"/>
    </source>
</evidence>
<sequence length="179" mass="20794">MVAVVSQENIVALARTGRHLQRYCKGRRQVVGCIPYRYKTSQQNSLRELQVLVISSQKGKGMLFPKGGWEKDESKTEAALRETLEEAGVRGVVERQLGKWSFKSKTYDTFYDGYMFPLLVQEELDLWPEMDFRQRKWMSVLEAKEVCQHGWMIEALDRLVSRLASKKQHIEGEEVHPCL</sequence>
<comment type="cofactor">
    <cofactor evidence="2">
        <name>Mg(2+)</name>
        <dbReference type="ChEBI" id="CHEBI:18420"/>
    </cofactor>
</comment>
<dbReference type="PROSITE" id="PS00893">
    <property type="entry name" value="NUDIX_BOX"/>
    <property type="match status" value="1"/>
</dbReference>
<feature type="domain" description="Nudix hydrolase" evidence="8">
    <location>
        <begin position="26"/>
        <end position="160"/>
    </location>
</feature>
<dbReference type="SUPFAM" id="SSF55811">
    <property type="entry name" value="Nudix"/>
    <property type="match status" value="1"/>
</dbReference>
<keyword evidence="5" id="KW-0378">Hydrolase</keyword>
<dbReference type="EMBL" id="BTGU01000014">
    <property type="protein sequence ID" value="GMN42261.1"/>
    <property type="molecule type" value="Genomic_DNA"/>
</dbReference>
<keyword evidence="4" id="KW-0479">Metal-binding</keyword>
<evidence type="ECO:0000313" key="10">
    <source>
        <dbReference type="Proteomes" id="UP001187192"/>
    </source>
</evidence>
<comment type="similarity">
    <text evidence="3">Belongs to the Nudix hydrolase family.</text>
</comment>
<evidence type="ECO:0000256" key="2">
    <source>
        <dbReference type="ARBA" id="ARBA00001946"/>
    </source>
</evidence>
<comment type="caution">
    <text evidence="9">The sequence shown here is derived from an EMBL/GenBank/DDBJ whole genome shotgun (WGS) entry which is preliminary data.</text>
</comment>
<evidence type="ECO:0000256" key="6">
    <source>
        <dbReference type="ARBA" id="ARBA00022842"/>
    </source>
</evidence>
<dbReference type="PANTHER" id="PTHR12629">
    <property type="entry name" value="DIPHOSPHOINOSITOL POLYPHOSPHATE PHOSPHOHYDROLASE"/>
    <property type="match status" value="1"/>
</dbReference>
<dbReference type="GO" id="GO:0005737">
    <property type="term" value="C:cytoplasm"/>
    <property type="evidence" value="ECO:0007669"/>
    <property type="project" value="TreeGrafter"/>
</dbReference>
<organism evidence="9 10">
    <name type="scientific">Ficus carica</name>
    <name type="common">Common fig</name>
    <dbReference type="NCBI Taxonomy" id="3494"/>
    <lineage>
        <taxon>Eukaryota</taxon>
        <taxon>Viridiplantae</taxon>
        <taxon>Streptophyta</taxon>
        <taxon>Embryophyta</taxon>
        <taxon>Tracheophyta</taxon>
        <taxon>Spermatophyta</taxon>
        <taxon>Magnoliopsida</taxon>
        <taxon>eudicotyledons</taxon>
        <taxon>Gunneridae</taxon>
        <taxon>Pentapetalae</taxon>
        <taxon>rosids</taxon>
        <taxon>fabids</taxon>
        <taxon>Rosales</taxon>
        <taxon>Moraceae</taxon>
        <taxon>Ficeae</taxon>
        <taxon>Ficus</taxon>
    </lineage>
</organism>